<dbReference type="EMBL" id="JAFIMR010000014">
    <property type="protein sequence ID" value="KAI1870124.1"/>
    <property type="molecule type" value="Genomic_DNA"/>
</dbReference>
<evidence type="ECO:0000313" key="7">
    <source>
        <dbReference type="EMBL" id="KAI1870124.1"/>
    </source>
</evidence>
<reference evidence="7" key="1">
    <citation type="submission" date="2021-03" db="EMBL/GenBank/DDBJ databases">
        <title>Revisited historic fungal species revealed as producer of novel bioactive compounds through whole genome sequencing and comparative genomics.</title>
        <authorList>
            <person name="Vignolle G.A."/>
            <person name="Hochenegger N."/>
            <person name="Mach R.L."/>
            <person name="Mach-Aigner A.R."/>
            <person name="Javad Rahimi M."/>
            <person name="Salim K.A."/>
            <person name="Chan C.M."/>
            <person name="Lim L.B.L."/>
            <person name="Cai F."/>
            <person name="Druzhinina I.S."/>
            <person name="U'Ren J.M."/>
            <person name="Derntl C."/>
        </authorList>
    </citation>
    <scope>NUCLEOTIDE SEQUENCE</scope>
    <source>
        <strain evidence="7">TUCIM 5799</strain>
    </source>
</reference>
<comment type="subcellular location">
    <subcellularLocation>
        <location evidence="1">Membrane</location>
        <topology evidence="1">Multi-pass membrane protein</topology>
    </subcellularLocation>
</comment>
<feature type="compositionally biased region" description="Acidic residues" evidence="5">
    <location>
        <begin position="200"/>
        <end position="224"/>
    </location>
</feature>
<organism evidence="7 8">
    <name type="scientific">Neoarthrinium moseri</name>
    <dbReference type="NCBI Taxonomy" id="1658444"/>
    <lineage>
        <taxon>Eukaryota</taxon>
        <taxon>Fungi</taxon>
        <taxon>Dikarya</taxon>
        <taxon>Ascomycota</taxon>
        <taxon>Pezizomycotina</taxon>
        <taxon>Sordariomycetes</taxon>
        <taxon>Xylariomycetidae</taxon>
        <taxon>Amphisphaeriales</taxon>
        <taxon>Apiosporaceae</taxon>
        <taxon>Neoarthrinium</taxon>
    </lineage>
</organism>
<dbReference type="Pfam" id="PF03208">
    <property type="entry name" value="PRA1"/>
    <property type="match status" value="1"/>
</dbReference>
<comment type="caution">
    <text evidence="7">The sequence shown here is derived from an EMBL/GenBank/DDBJ whole genome shotgun (WGS) entry which is preliminary data.</text>
</comment>
<dbReference type="Proteomes" id="UP000829685">
    <property type="component" value="Unassembled WGS sequence"/>
</dbReference>
<keyword evidence="8" id="KW-1185">Reference proteome</keyword>
<feature type="transmembrane region" description="Helical" evidence="6">
    <location>
        <begin position="124"/>
        <end position="149"/>
    </location>
</feature>
<dbReference type="PANTHER" id="PTHR19317">
    <property type="entry name" value="PRENYLATED RAB ACCEPTOR 1-RELATED"/>
    <property type="match status" value="1"/>
</dbReference>
<evidence type="ECO:0000256" key="1">
    <source>
        <dbReference type="ARBA" id="ARBA00004141"/>
    </source>
</evidence>
<dbReference type="GO" id="GO:0005794">
    <property type="term" value="C:Golgi apparatus"/>
    <property type="evidence" value="ECO:0007669"/>
    <property type="project" value="TreeGrafter"/>
</dbReference>
<feature type="compositionally biased region" description="Low complexity" evidence="5">
    <location>
        <begin position="435"/>
        <end position="449"/>
    </location>
</feature>
<feature type="transmembrane region" description="Helical" evidence="6">
    <location>
        <begin position="72"/>
        <end position="104"/>
    </location>
</feature>
<dbReference type="GO" id="GO:0016020">
    <property type="term" value="C:membrane"/>
    <property type="evidence" value="ECO:0007669"/>
    <property type="project" value="UniProtKB-SubCell"/>
</dbReference>
<evidence type="ECO:0000256" key="4">
    <source>
        <dbReference type="ARBA" id="ARBA00023136"/>
    </source>
</evidence>
<name>A0A9P9WML4_9PEZI</name>
<feature type="compositionally biased region" description="Basic residues" evidence="5">
    <location>
        <begin position="516"/>
        <end position="543"/>
    </location>
</feature>
<sequence>MARIQIPLDVLTSRLNISDRFDGFRNTSLSSRFSNLRPVGEFLDFKRLSKPANFSEMQSRVNYNLGQFSSNYVLVFFVLSIYALVTSPLLLFDIVLLVAGLWLLGRLNGQDLVIGTFRATSSQLYTGLFVTVAILGLIAPTFSTVLWLLGASGVVIIGHAALMDKPIDEAFSGEARRHGHARRVDLSRDGRQRRAYGYDKEEEDESTEEDSEENSENDTEDDDDGASREKEDILVQSALARIRRAQDKGKQDVKLSKDELAALERRRKRLEAEAKARQRKASGSERKSRKEQRIAVPLSQFEVPPSRTRAGASRSDDALPRHPSPATVNHGQARGPPMGLFPPPAGSRNRPRSATSSSHRPPYSQGSSSPFEYNYVQTPPNQRHASDSSARASPSRAPYPPDDDVADWRPSSSSSRNPRDPFRYQTAGPRAPYVSGAAAARRNGSGPPGSTYSNTSRRQAPAAARSGSDETSEEGDASSTSDDQGSGAHISRMRTPEEAAIVVEEAPPSPEPERPKSKRSSSRTSPAKRKPVASGNGRRRRKN</sequence>
<dbReference type="InterPro" id="IPR004895">
    <property type="entry name" value="Prenylated_rab_accept_PRA1"/>
</dbReference>
<evidence type="ECO:0000256" key="6">
    <source>
        <dbReference type="SAM" id="Phobius"/>
    </source>
</evidence>
<dbReference type="AlphaFoldDB" id="A0A9P9WML4"/>
<feature type="compositionally biased region" description="Basic and acidic residues" evidence="5">
    <location>
        <begin position="270"/>
        <end position="293"/>
    </location>
</feature>
<keyword evidence="3 6" id="KW-1133">Transmembrane helix</keyword>
<evidence type="ECO:0000256" key="3">
    <source>
        <dbReference type="ARBA" id="ARBA00022989"/>
    </source>
</evidence>
<feature type="region of interest" description="Disordered" evidence="5">
    <location>
        <begin position="193"/>
        <end position="230"/>
    </location>
</feature>
<evidence type="ECO:0008006" key="9">
    <source>
        <dbReference type="Google" id="ProtNLM"/>
    </source>
</evidence>
<proteinExistence type="predicted"/>
<gene>
    <name evidence="7" type="ORF">JX265_006294</name>
</gene>
<feature type="region of interest" description="Disordered" evidence="5">
    <location>
        <begin position="270"/>
        <end position="543"/>
    </location>
</feature>
<protein>
    <recommendedName>
        <fullName evidence="9">Prenylated Rab acceptor 1</fullName>
    </recommendedName>
</protein>
<evidence type="ECO:0000256" key="2">
    <source>
        <dbReference type="ARBA" id="ARBA00022692"/>
    </source>
</evidence>
<keyword evidence="2 6" id="KW-0812">Transmembrane</keyword>
<feature type="compositionally biased region" description="Low complexity" evidence="5">
    <location>
        <begin position="387"/>
        <end position="396"/>
    </location>
</feature>
<evidence type="ECO:0000313" key="8">
    <source>
        <dbReference type="Proteomes" id="UP000829685"/>
    </source>
</evidence>
<feature type="compositionally biased region" description="Polar residues" evidence="5">
    <location>
        <begin position="352"/>
        <end position="383"/>
    </location>
</feature>
<keyword evidence="4 6" id="KW-0472">Membrane</keyword>
<accession>A0A9P9WML4</accession>
<evidence type="ECO:0000256" key="5">
    <source>
        <dbReference type="SAM" id="MobiDB-lite"/>
    </source>
</evidence>
<dbReference type="PANTHER" id="PTHR19317:SF0">
    <property type="entry name" value="PRENYLATED RAB ACCEPTOR PROTEIN 1"/>
    <property type="match status" value="1"/>
</dbReference>